<feature type="transmembrane region" description="Helical" evidence="6">
    <location>
        <begin position="113"/>
        <end position="136"/>
    </location>
</feature>
<evidence type="ECO:0008006" key="9">
    <source>
        <dbReference type="Google" id="ProtNLM"/>
    </source>
</evidence>
<keyword evidence="4 6" id="KW-0472">Membrane</keyword>
<feature type="region of interest" description="Disordered" evidence="5">
    <location>
        <begin position="1"/>
        <end position="32"/>
    </location>
</feature>
<dbReference type="InterPro" id="IPR019109">
    <property type="entry name" value="MamF_MmsF"/>
</dbReference>
<dbReference type="Pfam" id="PF09685">
    <property type="entry name" value="MamF_MmsF"/>
    <property type="match status" value="1"/>
</dbReference>
<keyword evidence="3 6" id="KW-1133">Transmembrane helix</keyword>
<evidence type="ECO:0000313" key="7">
    <source>
        <dbReference type="EMBL" id="PRZ05076.1"/>
    </source>
</evidence>
<evidence type="ECO:0000256" key="1">
    <source>
        <dbReference type="ARBA" id="ARBA00004141"/>
    </source>
</evidence>
<evidence type="ECO:0000256" key="4">
    <source>
        <dbReference type="ARBA" id="ARBA00023136"/>
    </source>
</evidence>
<dbReference type="RefSeq" id="WP_106268419.1">
    <property type="nucleotide sequence ID" value="NZ_PVTX01000008.1"/>
</dbReference>
<comment type="caution">
    <text evidence="7">The sequence shown here is derived from an EMBL/GenBank/DDBJ whole genome shotgun (WGS) entry which is preliminary data.</text>
</comment>
<evidence type="ECO:0000313" key="8">
    <source>
        <dbReference type="Proteomes" id="UP000239895"/>
    </source>
</evidence>
<evidence type="ECO:0000256" key="2">
    <source>
        <dbReference type="ARBA" id="ARBA00022692"/>
    </source>
</evidence>
<keyword evidence="2 6" id="KW-0812">Transmembrane</keyword>
<keyword evidence="8" id="KW-1185">Reference proteome</keyword>
<name>A0ABX5EFZ9_9MICO</name>
<comment type="subcellular location">
    <subcellularLocation>
        <location evidence="1">Membrane</location>
        <topology evidence="1">Multi-pass membrane protein</topology>
    </subcellularLocation>
</comment>
<protein>
    <recommendedName>
        <fullName evidence="9">DUF4870 domain-containing protein</fullName>
    </recommendedName>
</protein>
<accession>A0ABX5EFZ9</accession>
<evidence type="ECO:0000256" key="6">
    <source>
        <dbReference type="SAM" id="Phobius"/>
    </source>
</evidence>
<dbReference type="EMBL" id="PVTX01000008">
    <property type="protein sequence ID" value="PRZ05076.1"/>
    <property type="molecule type" value="Genomic_DNA"/>
</dbReference>
<evidence type="ECO:0000256" key="3">
    <source>
        <dbReference type="ARBA" id="ARBA00022989"/>
    </source>
</evidence>
<sequence>MTEPTPPQQPQQPHPHPHSHQPPPAQYAAVPPAPVAPADERTWSVVAHAGGIVTSFVVPLVVWLIYKDRSRRLDDQGKEALNFQLTLLLAYVGIPIVSTVIAVIPIIGLLSVFGMFLVFVAWVGAVVFGILGAMAASRDEWYRYPLTIRFIR</sequence>
<reference evidence="7 8" key="1">
    <citation type="submission" date="2018-03" db="EMBL/GenBank/DDBJ databases">
        <title>Comparative analysis of microorganisms from saline springs in Andes Mountain Range, Colombia.</title>
        <authorList>
            <person name="Rubin E."/>
        </authorList>
    </citation>
    <scope>NUCLEOTIDE SEQUENCE [LARGE SCALE GENOMIC DNA]</scope>
    <source>
        <strain evidence="7 8">CG 23</strain>
    </source>
</reference>
<feature type="transmembrane region" description="Helical" evidence="6">
    <location>
        <begin position="87"/>
        <end position="107"/>
    </location>
</feature>
<organism evidence="7 8">
    <name type="scientific">Isoptericola halotolerans</name>
    <dbReference type="NCBI Taxonomy" id="300560"/>
    <lineage>
        <taxon>Bacteria</taxon>
        <taxon>Bacillati</taxon>
        <taxon>Actinomycetota</taxon>
        <taxon>Actinomycetes</taxon>
        <taxon>Micrococcales</taxon>
        <taxon>Promicromonosporaceae</taxon>
        <taxon>Isoptericola</taxon>
    </lineage>
</organism>
<dbReference type="Proteomes" id="UP000239895">
    <property type="component" value="Unassembled WGS sequence"/>
</dbReference>
<evidence type="ECO:0000256" key="5">
    <source>
        <dbReference type="SAM" id="MobiDB-lite"/>
    </source>
</evidence>
<proteinExistence type="predicted"/>
<feature type="transmembrane region" description="Helical" evidence="6">
    <location>
        <begin position="45"/>
        <end position="66"/>
    </location>
</feature>
<gene>
    <name evidence="7" type="ORF">BCL65_10855</name>
</gene>